<organism evidence="1 2">
    <name type="scientific">Termititenax aidoneus</name>
    <dbReference type="NCBI Taxonomy" id="2218524"/>
    <lineage>
        <taxon>Bacteria</taxon>
        <taxon>Bacillati</taxon>
        <taxon>Candidatus Margulisiibacteriota</taxon>
        <taxon>Candidatus Termititenacia</taxon>
        <taxon>Candidatus Termititenacales</taxon>
        <taxon>Candidatus Termititenacaceae</taxon>
        <taxon>Candidatus Termititenax</taxon>
    </lineage>
</organism>
<comment type="caution">
    <text evidence="1">The sequence shown here is derived from an EMBL/GenBank/DDBJ whole genome shotgun (WGS) entry which is preliminary data.</text>
</comment>
<dbReference type="AlphaFoldDB" id="A0A388TAY7"/>
<evidence type="ECO:0000313" key="2">
    <source>
        <dbReference type="Proteomes" id="UP000269352"/>
    </source>
</evidence>
<sequence>MLDLRPYILKYNSLIDVFSLHSPTIFFDAGLESTVILDTNLKYVLKFRHSGEFNDACCEAYHNTLDIPGLEKMVGISASRRSMIMELVSGCCVDRLSASQCLSIKKTQIDMLFQTIFTSSDRRIVLDINKMNLFYDSVNGFCIIDLNTFDEGKEDPEIIKRISIIMVIGLLDNLLCKYSKDRPCFFHLKDLRDYILRSITI</sequence>
<gene>
    <name evidence="1" type="ORF">NO1_1187</name>
</gene>
<name>A0A388TAY7_TERA1</name>
<dbReference type="Proteomes" id="UP000269352">
    <property type="component" value="Unassembled WGS sequence"/>
</dbReference>
<evidence type="ECO:0000313" key="1">
    <source>
        <dbReference type="EMBL" id="GBR73922.1"/>
    </source>
</evidence>
<protein>
    <submittedName>
        <fullName evidence="1">Uncharacterized protein</fullName>
    </submittedName>
</protein>
<dbReference type="EMBL" id="BGZN01000024">
    <property type="protein sequence ID" value="GBR73922.1"/>
    <property type="molecule type" value="Genomic_DNA"/>
</dbReference>
<keyword evidence="2" id="KW-1185">Reference proteome</keyword>
<accession>A0A388TAY7</accession>
<proteinExistence type="predicted"/>
<reference evidence="1 2" key="1">
    <citation type="journal article" date="2019" name="ISME J.">
        <title>Genome analyses of uncultured TG2/ZB3 bacteria in 'Margulisbacteria' specifically attached to ectosymbiotic spirochetes of protists in the termite gut.</title>
        <authorList>
            <person name="Utami Y.D."/>
            <person name="Kuwahara H."/>
            <person name="Igai K."/>
            <person name="Murakami T."/>
            <person name="Sugaya K."/>
            <person name="Morikawa T."/>
            <person name="Nagura Y."/>
            <person name="Yuki M."/>
            <person name="Deevong P."/>
            <person name="Inoue T."/>
            <person name="Kihara K."/>
            <person name="Lo N."/>
            <person name="Yamada A."/>
            <person name="Ohkuma M."/>
            <person name="Hongoh Y."/>
        </authorList>
    </citation>
    <scope>NUCLEOTIDE SEQUENCE [LARGE SCALE GENOMIC DNA]</scope>
    <source>
        <strain evidence="1">NkOx7-01</strain>
    </source>
</reference>